<dbReference type="AlphaFoldDB" id="A0A1E7REN8"/>
<feature type="domain" description="Transglycosylase SLT" evidence="3">
    <location>
        <begin position="232"/>
        <end position="342"/>
    </location>
</feature>
<dbReference type="Gene3D" id="3.40.190.10">
    <property type="entry name" value="Periplasmic binding protein-like II"/>
    <property type="match status" value="1"/>
</dbReference>
<comment type="similarity">
    <text evidence="1">Belongs to the transglycosylase Slt family.</text>
</comment>
<evidence type="ECO:0000259" key="3">
    <source>
        <dbReference type="Pfam" id="PF01464"/>
    </source>
</evidence>
<gene>
    <name evidence="4" type="ORF">BJI46_07770</name>
</gene>
<dbReference type="CDD" id="cd13403">
    <property type="entry name" value="MLTF-like"/>
    <property type="match status" value="1"/>
</dbReference>
<accession>A0A1E7REN8</accession>
<feature type="transmembrane region" description="Helical" evidence="2">
    <location>
        <begin position="21"/>
        <end position="39"/>
    </location>
</feature>
<organism evidence="4 5">
    <name type="scientific">Acinetobacter qingfengensis</name>
    <dbReference type="NCBI Taxonomy" id="1262585"/>
    <lineage>
        <taxon>Bacteria</taxon>
        <taxon>Pseudomonadati</taxon>
        <taxon>Pseudomonadota</taxon>
        <taxon>Gammaproteobacteria</taxon>
        <taxon>Moraxellales</taxon>
        <taxon>Moraxellaceae</taxon>
        <taxon>Acinetobacter</taxon>
    </lineage>
</organism>
<dbReference type="Proteomes" id="UP000185895">
    <property type="component" value="Unassembled WGS sequence"/>
</dbReference>
<dbReference type="OrthoDB" id="9815002at2"/>
<dbReference type="InterPro" id="IPR008258">
    <property type="entry name" value="Transglycosylase_SLT_dom_1"/>
</dbReference>
<dbReference type="SUPFAM" id="SSF53955">
    <property type="entry name" value="Lysozyme-like"/>
    <property type="match status" value="1"/>
</dbReference>
<evidence type="ECO:0000256" key="2">
    <source>
        <dbReference type="SAM" id="Phobius"/>
    </source>
</evidence>
<sequence>MKSVKQTSRSRLCLDYIQSLPFFKTILTIAILIPLSLNVTQGKQFFQKIGKTDRYKQVVNNDQLIKSNNTQVLTIVTVENSTTLFNQDGFAYGFGYDLIRNFSDQMNLRLDVKTVANEATALKWVKQGKAQIALSTAPINQVEDFGLIAVESSCGIPNTLQKYGLDPNLSLVFQSAEKTLTASASGYLCQAQQSGAIQQLASFYDQNYLNDHDLDVVTRNLENRLPIYKANFKQSAQAHDLDWQFLAAIGYQESYLNPNSISPTGVRGVMMLTQNTARAMGVSDRTNPAQSIQGGAKYIDAMLEQYDDVPQPDRNWYALVAYNMGPGALNQIMAQLQRQGKNPNQWVNVYRYLQEHQHRNNRYSQALQYVKRIRVYLEHIKTSSLANV</sequence>
<dbReference type="InterPro" id="IPR023346">
    <property type="entry name" value="Lysozyme-like_dom_sf"/>
</dbReference>
<keyword evidence="5" id="KW-1185">Reference proteome</keyword>
<evidence type="ECO:0000313" key="4">
    <source>
        <dbReference type="EMBL" id="OEY97791.1"/>
    </source>
</evidence>
<dbReference type="InterPro" id="IPR000189">
    <property type="entry name" value="Transglyc_AS"/>
</dbReference>
<comment type="caution">
    <text evidence="4">The sequence shown here is derived from an EMBL/GenBank/DDBJ whole genome shotgun (WGS) entry which is preliminary data.</text>
</comment>
<dbReference type="GO" id="GO:0000270">
    <property type="term" value="P:peptidoglycan metabolic process"/>
    <property type="evidence" value="ECO:0007669"/>
    <property type="project" value="InterPro"/>
</dbReference>
<protein>
    <submittedName>
        <fullName evidence="4">ABC transporter substrate-binding protein</fullName>
    </submittedName>
</protein>
<dbReference type="PANTHER" id="PTHR37423:SF2">
    <property type="entry name" value="MEMBRANE-BOUND LYTIC MUREIN TRANSGLYCOSYLASE C"/>
    <property type="match status" value="1"/>
</dbReference>
<dbReference type="Gene3D" id="1.10.530.10">
    <property type="match status" value="1"/>
</dbReference>
<evidence type="ECO:0000256" key="1">
    <source>
        <dbReference type="ARBA" id="ARBA00007734"/>
    </source>
</evidence>
<reference evidence="4 5" key="1">
    <citation type="submission" date="2016-09" db="EMBL/GenBank/DDBJ databases">
        <authorList>
            <person name="Capua I."/>
            <person name="De Benedictis P."/>
            <person name="Joannis T."/>
            <person name="Lombin L.H."/>
            <person name="Cattoli G."/>
        </authorList>
    </citation>
    <scope>NUCLEOTIDE SEQUENCE [LARGE SCALE GENOMIC DNA]</scope>
    <source>
        <strain evidence="4 5">ANC 4671</strain>
    </source>
</reference>
<dbReference type="Pfam" id="PF01464">
    <property type="entry name" value="SLT"/>
    <property type="match status" value="1"/>
</dbReference>
<keyword evidence="2" id="KW-0812">Transmembrane</keyword>
<evidence type="ECO:0000313" key="5">
    <source>
        <dbReference type="Proteomes" id="UP000185895"/>
    </source>
</evidence>
<dbReference type="GO" id="GO:0008933">
    <property type="term" value="F:peptidoglycan lytic transglycosylase activity"/>
    <property type="evidence" value="ECO:0007669"/>
    <property type="project" value="InterPro"/>
</dbReference>
<dbReference type="RefSeq" id="WP_070068715.1">
    <property type="nucleotide sequence ID" value="NZ_MKKK01000003.1"/>
</dbReference>
<name>A0A1E7REN8_9GAMM</name>
<dbReference type="STRING" id="1262585.BJI46_07770"/>
<dbReference type="PANTHER" id="PTHR37423">
    <property type="entry name" value="SOLUBLE LYTIC MUREIN TRANSGLYCOSYLASE-RELATED"/>
    <property type="match status" value="1"/>
</dbReference>
<proteinExistence type="inferred from homology"/>
<dbReference type="SUPFAM" id="SSF53850">
    <property type="entry name" value="Periplasmic binding protein-like II"/>
    <property type="match status" value="1"/>
</dbReference>
<dbReference type="PROSITE" id="PS00922">
    <property type="entry name" value="TRANSGLYCOSYLASE"/>
    <property type="match status" value="1"/>
</dbReference>
<keyword evidence="2" id="KW-1133">Transmembrane helix</keyword>
<keyword evidence="2" id="KW-0472">Membrane</keyword>
<dbReference type="GO" id="GO:0016020">
    <property type="term" value="C:membrane"/>
    <property type="evidence" value="ECO:0007669"/>
    <property type="project" value="InterPro"/>
</dbReference>
<dbReference type="EMBL" id="MKKK01000003">
    <property type="protein sequence ID" value="OEY97791.1"/>
    <property type="molecule type" value="Genomic_DNA"/>
</dbReference>